<dbReference type="InterPro" id="IPR048569">
    <property type="entry name" value="RUBC_PIKBD"/>
</dbReference>
<dbReference type="Ensembl" id="ENSABRT00000012749.1">
    <property type="protein sequence ID" value="ENSABRP00000008953.1"/>
    <property type="gene ID" value="ENSABRG00000008013.1"/>
</dbReference>
<keyword evidence="3" id="KW-0967">Endosome</keyword>
<dbReference type="Pfam" id="PF02759">
    <property type="entry name" value="RUN"/>
    <property type="match status" value="1"/>
</dbReference>
<feature type="compositionally biased region" description="Polar residues" evidence="6">
    <location>
        <begin position="460"/>
        <end position="476"/>
    </location>
</feature>
<proteinExistence type="predicted"/>
<dbReference type="GO" id="GO:1901981">
    <property type="term" value="F:phosphatidylinositol phosphate binding"/>
    <property type="evidence" value="ECO:0007669"/>
    <property type="project" value="TreeGrafter"/>
</dbReference>
<name>A0A8B9I4N3_9AVES</name>
<dbReference type="GeneTree" id="ENSGT00940000160658"/>
<dbReference type="PROSITE" id="PS50826">
    <property type="entry name" value="RUN"/>
    <property type="match status" value="1"/>
</dbReference>
<feature type="compositionally biased region" description="Polar residues" evidence="6">
    <location>
        <begin position="199"/>
        <end position="210"/>
    </location>
</feature>
<dbReference type="Gene3D" id="1.20.58.900">
    <property type="match status" value="1"/>
</dbReference>
<evidence type="ECO:0000256" key="5">
    <source>
        <dbReference type="SAM" id="Coils"/>
    </source>
</evidence>
<dbReference type="GO" id="GO:0005769">
    <property type="term" value="C:early endosome"/>
    <property type="evidence" value="ECO:0007669"/>
    <property type="project" value="TreeGrafter"/>
</dbReference>
<dbReference type="SMART" id="SM01175">
    <property type="entry name" value="DUF4206"/>
    <property type="match status" value="1"/>
</dbReference>
<evidence type="ECO:0000259" key="7">
    <source>
        <dbReference type="PROSITE" id="PS50826"/>
    </source>
</evidence>
<dbReference type="CDD" id="cd17686">
    <property type="entry name" value="RUN_RUBCN"/>
    <property type="match status" value="1"/>
</dbReference>
<feature type="compositionally biased region" description="Polar residues" evidence="6">
    <location>
        <begin position="237"/>
        <end position="246"/>
    </location>
</feature>
<keyword evidence="5" id="KW-0175">Coiled coil</keyword>
<gene>
    <name evidence="8" type="primary">RUBCN</name>
</gene>
<dbReference type="GO" id="GO:0005770">
    <property type="term" value="C:late endosome"/>
    <property type="evidence" value="ECO:0007669"/>
    <property type="project" value="UniProtKB-SubCell"/>
</dbReference>
<sequence length="844" mass="94298">MHSILYHGLIHNKVCCRQKDYWQFVKDIRRLSPNSAHHLEKFISLHENGQPGPDGRSDQAIAKLWLQHSLQFHCLSAQLRPLLRNRQYIRKFYADTAFLLSDAHVTAMLQCLEAVEQNNPRLLAQIDTSMLTRRGEGPSPVTKSQSLTALPGSPYAPSAGCVQQRHCGSFSSLPHPASSGLPGNQGGLEGHSSPLLTRCLTSLEQPSSRVPSPKDPFSPASEMSSSTTSQSEDTWTGSQDDAQSDANDGPEYLAIGNLGRRGRACSSASTSSNKSSSSNLFSSSSSQKLDSVSSLGEQGASGGGSWGLGLLRRSSFSEGQSSAPQGILKKSHVRSHSDTNVASGKLHDSGQYLSSGEGMFRRPSEGQSLISYLSEQDFGSCADLEKENAHFSISESLIAAIELMKCNMMSRQLEEEEEDSDKEIQELKQKIRIRRQQIRTKHLFPACQELGSDSLVATDSESQFSSRGSMRLSDSGSAEDVEEYEIQGERERLSHSFSNSNSAEAVAMGLLKQFEGMQLPAASELEWLVPEHDAPQKLLPIPDSLPISPDDGEHADIYKLRIRVRGNLEWAPPRPQIIFNIHPAPTRKVAVAKQNYRCAGCGIRTDPDYIKRMRYCEYLGKYFCQCCHENAQTVIPSRILRKWDFSKYYVSNFSKDLLSKIWSDPLFNVQDINPALYRKVKSLNQVWMLRIQLFHMKNMFKTCRLAKDLLDSFDAVPGHLTEDLHLYSLSDLGATKRGDLVPRLTELLKAGSLHVEKCMLCQAKGFICEFCQNEDDIIFPFELNKCRTCEECKACYHKSCFKSTHCPRCERLQARRELLAKQSMESYVSDYEDELEQQEAAATT</sequence>
<dbReference type="Pfam" id="PF21054">
    <property type="entry name" value="RUBC_PIKBD"/>
    <property type="match status" value="1"/>
</dbReference>
<feature type="region of interest" description="Disordered" evidence="6">
    <location>
        <begin position="173"/>
        <end position="286"/>
    </location>
</feature>
<dbReference type="Pfam" id="PF13901">
    <property type="entry name" value="RH_dom"/>
    <property type="match status" value="1"/>
</dbReference>
<dbReference type="GO" id="GO:0006914">
    <property type="term" value="P:autophagy"/>
    <property type="evidence" value="ECO:0007669"/>
    <property type="project" value="UniProtKB-KW"/>
</dbReference>
<evidence type="ECO:0000256" key="6">
    <source>
        <dbReference type="SAM" id="MobiDB-lite"/>
    </source>
</evidence>
<dbReference type="SMART" id="SM00593">
    <property type="entry name" value="RUN"/>
    <property type="match status" value="1"/>
</dbReference>
<dbReference type="InterPro" id="IPR004012">
    <property type="entry name" value="Run_dom"/>
</dbReference>
<evidence type="ECO:0000313" key="8">
    <source>
        <dbReference type="Ensembl" id="ENSABRP00000008953.1"/>
    </source>
</evidence>
<dbReference type="PANTHER" id="PTHR45971:SF3">
    <property type="entry name" value="RUN DOMAIN BECLIN-1-INTERACTING AND CYSTEINE-RICH DOMAIN-CONTAINING PROTEIN"/>
    <property type="match status" value="1"/>
</dbReference>
<keyword evidence="4" id="KW-0072">Autophagy</keyword>
<dbReference type="InterPro" id="IPR025258">
    <property type="entry name" value="RH_dom"/>
</dbReference>
<comment type="subcellular location">
    <subcellularLocation>
        <location evidence="1">Late endosome</location>
    </subcellularLocation>
</comment>
<dbReference type="AlphaFoldDB" id="A0A8B9I4N3"/>
<feature type="region of interest" description="Disordered" evidence="6">
    <location>
        <begin position="317"/>
        <end position="360"/>
    </location>
</feature>
<keyword evidence="9" id="KW-1185">Reference proteome</keyword>
<evidence type="ECO:0000256" key="1">
    <source>
        <dbReference type="ARBA" id="ARBA00004603"/>
    </source>
</evidence>
<evidence type="ECO:0000256" key="2">
    <source>
        <dbReference type="ARBA" id="ARBA00022553"/>
    </source>
</evidence>
<dbReference type="PANTHER" id="PTHR45971">
    <property type="entry name" value="PHOX (PX) DOMAIN-CONTAINING PROTEIN"/>
    <property type="match status" value="1"/>
</dbReference>
<feature type="compositionally biased region" description="Low complexity" evidence="6">
    <location>
        <begin position="218"/>
        <end position="236"/>
    </location>
</feature>
<dbReference type="GO" id="GO:1901097">
    <property type="term" value="P:negative regulation of autophagosome maturation"/>
    <property type="evidence" value="ECO:0007669"/>
    <property type="project" value="TreeGrafter"/>
</dbReference>
<reference evidence="8" key="1">
    <citation type="submission" date="2025-08" db="UniProtKB">
        <authorList>
            <consortium name="Ensembl"/>
        </authorList>
    </citation>
    <scope>IDENTIFICATION</scope>
</reference>
<reference evidence="8" key="2">
    <citation type="submission" date="2025-09" db="UniProtKB">
        <authorList>
            <consortium name="Ensembl"/>
        </authorList>
    </citation>
    <scope>IDENTIFICATION</scope>
</reference>
<protein>
    <submittedName>
        <fullName evidence="8">Rubicon autophagy regulator</fullName>
    </submittedName>
</protein>
<organism evidence="8 9">
    <name type="scientific">Anser brachyrhynchus</name>
    <name type="common">Pink-footed goose</name>
    <dbReference type="NCBI Taxonomy" id="132585"/>
    <lineage>
        <taxon>Eukaryota</taxon>
        <taxon>Metazoa</taxon>
        <taxon>Chordata</taxon>
        <taxon>Craniata</taxon>
        <taxon>Vertebrata</taxon>
        <taxon>Euteleostomi</taxon>
        <taxon>Archelosauria</taxon>
        <taxon>Archosauria</taxon>
        <taxon>Dinosauria</taxon>
        <taxon>Saurischia</taxon>
        <taxon>Theropoda</taxon>
        <taxon>Coelurosauria</taxon>
        <taxon>Aves</taxon>
        <taxon>Neognathae</taxon>
        <taxon>Galloanserae</taxon>
        <taxon>Anseriformes</taxon>
        <taxon>Anatidae</taxon>
        <taxon>Anserinae</taxon>
        <taxon>Anser</taxon>
    </lineage>
</organism>
<evidence type="ECO:0000313" key="9">
    <source>
        <dbReference type="Proteomes" id="UP000694426"/>
    </source>
</evidence>
<dbReference type="Proteomes" id="UP000694426">
    <property type="component" value="Unplaced"/>
</dbReference>
<accession>A0A8B9I4N3</accession>
<evidence type="ECO:0000256" key="3">
    <source>
        <dbReference type="ARBA" id="ARBA00022753"/>
    </source>
</evidence>
<dbReference type="SUPFAM" id="SSF140741">
    <property type="entry name" value="RUN domain-like"/>
    <property type="match status" value="1"/>
</dbReference>
<evidence type="ECO:0000256" key="4">
    <source>
        <dbReference type="ARBA" id="ARBA00023006"/>
    </source>
</evidence>
<dbReference type="GO" id="GO:0045806">
    <property type="term" value="P:negative regulation of endocytosis"/>
    <property type="evidence" value="ECO:0007669"/>
    <property type="project" value="TreeGrafter"/>
</dbReference>
<dbReference type="InterPro" id="IPR052428">
    <property type="entry name" value="Autophagy_HostDef_Reg"/>
</dbReference>
<feature type="compositionally biased region" description="Low complexity" evidence="6">
    <location>
        <begin position="266"/>
        <end position="286"/>
    </location>
</feature>
<feature type="region of interest" description="Disordered" evidence="6">
    <location>
        <begin position="460"/>
        <end position="483"/>
    </location>
</feature>
<feature type="coiled-coil region" evidence="5">
    <location>
        <begin position="406"/>
        <end position="433"/>
    </location>
</feature>
<dbReference type="InterPro" id="IPR037213">
    <property type="entry name" value="Run_dom_sf"/>
</dbReference>
<feature type="domain" description="RUN" evidence="7">
    <location>
        <begin position="1"/>
        <end position="129"/>
    </location>
</feature>
<keyword evidence="2" id="KW-0597">Phosphoprotein</keyword>